<feature type="domain" description="Cellulose-binding Sde182 C-terminal" evidence="3">
    <location>
        <begin position="389"/>
        <end position="468"/>
    </location>
</feature>
<dbReference type="GO" id="GO:0016799">
    <property type="term" value="F:hydrolase activity, hydrolyzing N-glycosyl compounds"/>
    <property type="evidence" value="ECO:0007669"/>
    <property type="project" value="InterPro"/>
</dbReference>
<dbReference type="Pfam" id="PF07632">
    <property type="entry name" value="Sde182_NH-like"/>
    <property type="match status" value="1"/>
</dbReference>
<dbReference type="OrthoDB" id="253051at2"/>
<dbReference type="Pfam" id="PF21027">
    <property type="entry name" value="Sde0182_C"/>
    <property type="match status" value="1"/>
</dbReference>
<keyword evidence="5" id="KW-1185">Reference proteome</keyword>
<feature type="chain" id="PRO_5017663979" evidence="1">
    <location>
        <begin position="19"/>
        <end position="469"/>
    </location>
</feature>
<evidence type="ECO:0000259" key="2">
    <source>
        <dbReference type="Pfam" id="PF07632"/>
    </source>
</evidence>
<protein>
    <submittedName>
        <fullName evidence="4">DUF1593 domain-containing protein</fullName>
    </submittedName>
</protein>
<dbReference type="InterPro" id="IPR036452">
    <property type="entry name" value="Ribo_hydro-like"/>
</dbReference>
<dbReference type="Proteomes" id="UP000256708">
    <property type="component" value="Unassembled WGS sequence"/>
</dbReference>
<keyword evidence="1" id="KW-0732">Signal</keyword>
<name>A0A3D8LIM5_9BACT</name>
<feature type="domain" description="Cellulose-binding Sde182 nucleoside hydrolase-like" evidence="2">
    <location>
        <begin position="31"/>
        <end position="299"/>
    </location>
</feature>
<evidence type="ECO:0000313" key="5">
    <source>
        <dbReference type="Proteomes" id="UP000256708"/>
    </source>
</evidence>
<gene>
    <name evidence="4" type="ORF">DXT99_01500</name>
</gene>
<evidence type="ECO:0000313" key="4">
    <source>
        <dbReference type="EMBL" id="RDV17208.1"/>
    </source>
</evidence>
<proteinExistence type="predicted"/>
<accession>A0A3D8LIM5</accession>
<feature type="signal peptide" evidence="1">
    <location>
        <begin position="1"/>
        <end position="18"/>
    </location>
</feature>
<dbReference type="RefSeq" id="WP_115563727.1">
    <property type="nucleotide sequence ID" value="NZ_QRGR01000001.1"/>
</dbReference>
<reference evidence="5" key="1">
    <citation type="submission" date="2018-08" db="EMBL/GenBank/DDBJ databases">
        <authorList>
            <person name="Liu Z.-W."/>
            <person name="Du Z.-J."/>
        </authorList>
    </citation>
    <scope>NUCLEOTIDE SEQUENCE [LARGE SCALE GENOMIC DNA]</scope>
    <source>
        <strain evidence="5">H4X</strain>
    </source>
</reference>
<dbReference type="InterPro" id="IPR011483">
    <property type="entry name" value="Sde182_NH-like"/>
</dbReference>
<dbReference type="Gene3D" id="2.60.40.10">
    <property type="entry name" value="Immunoglobulins"/>
    <property type="match status" value="1"/>
</dbReference>
<dbReference type="InterPro" id="IPR048527">
    <property type="entry name" value="Sde182_C"/>
</dbReference>
<evidence type="ECO:0000259" key="3">
    <source>
        <dbReference type="Pfam" id="PF21027"/>
    </source>
</evidence>
<dbReference type="Gene3D" id="3.90.245.10">
    <property type="entry name" value="Ribonucleoside hydrolase-like"/>
    <property type="match status" value="1"/>
</dbReference>
<evidence type="ECO:0000256" key="1">
    <source>
        <dbReference type="SAM" id="SignalP"/>
    </source>
</evidence>
<comment type="caution">
    <text evidence="4">The sequence shown here is derived from an EMBL/GenBank/DDBJ whole genome shotgun (WGS) entry which is preliminary data.</text>
</comment>
<dbReference type="SUPFAM" id="SSF53590">
    <property type="entry name" value="Nucleoside hydrolase"/>
    <property type="match status" value="1"/>
</dbReference>
<dbReference type="AlphaFoldDB" id="A0A3D8LIM5"/>
<organism evidence="4 5">
    <name type="scientific">Pontibacter diazotrophicus</name>
    <dbReference type="NCBI Taxonomy" id="1400979"/>
    <lineage>
        <taxon>Bacteria</taxon>
        <taxon>Pseudomonadati</taxon>
        <taxon>Bacteroidota</taxon>
        <taxon>Cytophagia</taxon>
        <taxon>Cytophagales</taxon>
        <taxon>Hymenobacteraceae</taxon>
        <taxon>Pontibacter</taxon>
    </lineage>
</organism>
<sequence>MKKYILLPLLLAAYVACAQKNWQYTEPGKQRVIVLTDITNEPDDQQSLVRFLVYANEFDTEGLVATTSVHLKDRVQQNKIEELVSAYGKVRDNLERHSSGYPSAADLKAVTASHLPLYGMEGVGAGKDSEGSELIIRAADKNDERPVWVSVWGGSNCLAQALWKVRESRTPEELKKFLSRLRVYSISDQDDAGRWIRTNFPDLFYVVSPSAEHWAEYYQATWTGISGDRFYKNGPMHQFELVDNPWLMENISQNHGPLGALYPPLEYIMEGDTPSFLGLINNGLGSALSPAYGGWGGRYAFFKSYAEAGKIWTNTINSVDEVELEDGRRVASDQATIWRWREAFQHDFAARMDWCVAGSFEEANHNPVVVVNGNKGQAVATAIAPAGETVRLSAKGTSDPDSHALTFRWFVYKEAGQFTGNVQLNNPGTEEVSFVMPKLDAGQELHLICEVKDNGTPALFSYRRVILRH</sequence>
<dbReference type="InterPro" id="IPR013783">
    <property type="entry name" value="Ig-like_fold"/>
</dbReference>
<dbReference type="EMBL" id="QRGR01000001">
    <property type="protein sequence ID" value="RDV17208.1"/>
    <property type="molecule type" value="Genomic_DNA"/>
</dbReference>